<evidence type="ECO:0000313" key="2">
    <source>
        <dbReference type="Proteomes" id="UP000050761"/>
    </source>
</evidence>
<organism evidence="2 3">
    <name type="scientific">Heligmosomoides polygyrus</name>
    <name type="common">Parasitic roundworm</name>
    <dbReference type="NCBI Taxonomy" id="6339"/>
    <lineage>
        <taxon>Eukaryota</taxon>
        <taxon>Metazoa</taxon>
        <taxon>Ecdysozoa</taxon>
        <taxon>Nematoda</taxon>
        <taxon>Chromadorea</taxon>
        <taxon>Rhabditida</taxon>
        <taxon>Rhabditina</taxon>
        <taxon>Rhabditomorpha</taxon>
        <taxon>Strongyloidea</taxon>
        <taxon>Heligmosomidae</taxon>
        <taxon>Heligmosomoides</taxon>
    </lineage>
</organism>
<dbReference type="Gene3D" id="1.10.510.10">
    <property type="entry name" value="Transferase(Phosphotransferase) domain 1"/>
    <property type="match status" value="1"/>
</dbReference>
<dbReference type="Pfam" id="PF00069">
    <property type="entry name" value="Pkinase"/>
    <property type="match status" value="1"/>
</dbReference>
<dbReference type="AlphaFoldDB" id="A0A183FX49"/>
<evidence type="ECO:0000313" key="3">
    <source>
        <dbReference type="WBParaSite" id="HPBE_0001308501-mRNA-1"/>
    </source>
</evidence>
<dbReference type="SUPFAM" id="SSF56112">
    <property type="entry name" value="Protein kinase-like (PK-like)"/>
    <property type="match status" value="1"/>
</dbReference>
<proteinExistence type="predicted"/>
<accession>A0A183FX49</accession>
<dbReference type="PANTHER" id="PTHR24345">
    <property type="entry name" value="SERINE/THREONINE-PROTEIN KINASE PLK"/>
    <property type="match status" value="1"/>
</dbReference>
<dbReference type="Proteomes" id="UP000050761">
    <property type="component" value="Unassembled WGS sequence"/>
</dbReference>
<reference evidence="3" key="1">
    <citation type="submission" date="2019-09" db="UniProtKB">
        <authorList>
            <consortium name="WormBaseParasite"/>
        </authorList>
    </citation>
    <scope>IDENTIFICATION</scope>
</reference>
<dbReference type="GO" id="GO:0005634">
    <property type="term" value="C:nucleus"/>
    <property type="evidence" value="ECO:0007669"/>
    <property type="project" value="TreeGrafter"/>
</dbReference>
<name>A0A183FX49_HELPZ</name>
<dbReference type="InterPro" id="IPR011009">
    <property type="entry name" value="Kinase-like_dom_sf"/>
</dbReference>
<sequence length="150" mass="17069">LTVYSGGPDVSTFRPLQALGPLIQILRSTNKGIRSPVLDDQLGRKFIGRSRLLKRTERRNVRILMKRGHSECSEVWSIGCMLYCMLIGKPPFESDSLEETYARIQAGQYSYPLWAKISDEARDLINAYSIVEVSIFTVYLNSYFATLARL</sequence>
<dbReference type="GO" id="GO:0004672">
    <property type="term" value="F:protein kinase activity"/>
    <property type="evidence" value="ECO:0007669"/>
    <property type="project" value="InterPro"/>
</dbReference>
<evidence type="ECO:0000259" key="1">
    <source>
        <dbReference type="Pfam" id="PF00069"/>
    </source>
</evidence>
<feature type="domain" description="Protein kinase" evidence="1">
    <location>
        <begin position="63"/>
        <end position="127"/>
    </location>
</feature>
<dbReference type="WBParaSite" id="HPBE_0001308501-mRNA-1">
    <property type="protein sequence ID" value="HPBE_0001308501-mRNA-1"/>
    <property type="gene ID" value="HPBE_0001308501"/>
</dbReference>
<keyword evidence="2" id="KW-1185">Reference proteome</keyword>
<dbReference type="GO" id="GO:0005524">
    <property type="term" value="F:ATP binding"/>
    <property type="evidence" value="ECO:0007669"/>
    <property type="project" value="InterPro"/>
</dbReference>
<dbReference type="InterPro" id="IPR000719">
    <property type="entry name" value="Prot_kinase_dom"/>
</dbReference>
<protein>
    <submittedName>
        <fullName evidence="3">Protein kinase domain-containing protein</fullName>
    </submittedName>
</protein>